<keyword evidence="5 6" id="KW-0472">Membrane</keyword>
<name>A0A1H9CWZ5_9GAMM</name>
<evidence type="ECO:0000256" key="2">
    <source>
        <dbReference type="ARBA" id="ARBA00022475"/>
    </source>
</evidence>
<feature type="domain" description="MacB-like periplasmic core" evidence="8">
    <location>
        <begin position="21"/>
        <end position="229"/>
    </location>
</feature>
<keyword evidence="2" id="KW-1003">Cell membrane</keyword>
<evidence type="ECO:0000256" key="4">
    <source>
        <dbReference type="ARBA" id="ARBA00022989"/>
    </source>
</evidence>
<evidence type="ECO:0000256" key="6">
    <source>
        <dbReference type="SAM" id="Phobius"/>
    </source>
</evidence>
<accession>A0A1H9CWZ5</accession>
<evidence type="ECO:0000259" key="7">
    <source>
        <dbReference type="Pfam" id="PF02687"/>
    </source>
</evidence>
<evidence type="ECO:0000256" key="3">
    <source>
        <dbReference type="ARBA" id="ARBA00022692"/>
    </source>
</evidence>
<feature type="domain" description="ABC3 transporter permease C-terminal" evidence="7">
    <location>
        <begin position="263"/>
        <end position="382"/>
    </location>
</feature>
<keyword evidence="3 6" id="KW-0812">Transmembrane</keyword>
<dbReference type="Pfam" id="PF02687">
    <property type="entry name" value="FtsX"/>
    <property type="match status" value="1"/>
</dbReference>
<feature type="transmembrane region" description="Helical" evidence="6">
    <location>
        <begin position="21"/>
        <end position="42"/>
    </location>
</feature>
<organism evidence="9 10">
    <name type="scientific">Solimonas aquatica</name>
    <dbReference type="NCBI Taxonomy" id="489703"/>
    <lineage>
        <taxon>Bacteria</taxon>
        <taxon>Pseudomonadati</taxon>
        <taxon>Pseudomonadota</taxon>
        <taxon>Gammaproteobacteria</taxon>
        <taxon>Nevskiales</taxon>
        <taxon>Nevskiaceae</taxon>
        <taxon>Solimonas</taxon>
    </lineage>
</organism>
<dbReference type="InterPro" id="IPR003838">
    <property type="entry name" value="ABC3_permease_C"/>
</dbReference>
<evidence type="ECO:0000259" key="8">
    <source>
        <dbReference type="Pfam" id="PF12704"/>
    </source>
</evidence>
<keyword evidence="10" id="KW-1185">Reference proteome</keyword>
<proteinExistence type="predicted"/>
<feature type="transmembrane region" description="Helical" evidence="6">
    <location>
        <begin position="351"/>
        <end position="373"/>
    </location>
</feature>
<evidence type="ECO:0000256" key="1">
    <source>
        <dbReference type="ARBA" id="ARBA00004651"/>
    </source>
</evidence>
<dbReference type="Pfam" id="PF12704">
    <property type="entry name" value="MacB_PCD"/>
    <property type="match status" value="1"/>
</dbReference>
<dbReference type="GO" id="GO:0005886">
    <property type="term" value="C:plasma membrane"/>
    <property type="evidence" value="ECO:0007669"/>
    <property type="project" value="UniProtKB-SubCell"/>
</dbReference>
<dbReference type="InterPro" id="IPR050250">
    <property type="entry name" value="Macrolide_Exporter_MacB"/>
</dbReference>
<dbReference type="PANTHER" id="PTHR30572:SF15">
    <property type="entry name" value="ABC TRANSPORTER PERMEASE"/>
    <property type="match status" value="1"/>
</dbReference>
<dbReference type="GO" id="GO:0022857">
    <property type="term" value="F:transmembrane transporter activity"/>
    <property type="evidence" value="ECO:0007669"/>
    <property type="project" value="TreeGrafter"/>
</dbReference>
<dbReference type="Proteomes" id="UP000199233">
    <property type="component" value="Unassembled WGS sequence"/>
</dbReference>
<reference evidence="9 10" key="1">
    <citation type="submission" date="2016-10" db="EMBL/GenBank/DDBJ databases">
        <authorList>
            <person name="de Groot N.N."/>
        </authorList>
    </citation>
    <scope>NUCLEOTIDE SEQUENCE [LARGE SCALE GENOMIC DNA]</scope>
    <source>
        <strain evidence="9 10">DSM 25927</strain>
    </source>
</reference>
<evidence type="ECO:0000256" key="5">
    <source>
        <dbReference type="ARBA" id="ARBA00023136"/>
    </source>
</evidence>
<dbReference type="InterPro" id="IPR025857">
    <property type="entry name" value="MacB_PCD"/>
</dbReference>
<dbReference type="EMBL" id="FOFS01000003">
    <property type="protein sequence ID" value="SEQ05705.1"/>
    <property type="molecule type" value="Genomic_DNA"/>
</dbReference>
<dbReference type="AlphaFoldDB" id="A0A1H9CWZ5"/>
<protein>
    <submittedName>
        <fullName evidence="9">ABC-type transport system, involved in lipoprotein release, permease component</fullName>
    </submittedName>
</protein>
<comment type="subcellular location">
    <subcellularLocation>
        <location evidence="1">Cell membrane</location>
        <topology evidence="1">Multi-pass membrane protein</topology>
    </subcellularLocation>
</comment>
<feature type="transmembrane region" description="Helical" evidence="6">
    <location>
        <begin position="304"/>
        <end position="331"/>
    </location>
</feature>
<evidence type="ECO:0000313" key="10">
    <source>
        <dbReference type="Proteomes" id="UP000199233"/>
    </source>
</evidence>
<keyword evidence="9" id="KW-0449">Lipoprotein</keyword>
<keyword evidence="4 6" id="KW-1133">Transmembrane helix</keyword>
<gene>
    <name evidence="9" type="ORF">SAMN04488038_103214</name>
</gene>
<dbReference type="STRING" id="489703.SAMN04488038_103214"/>
<feature type="transmembrane region" description="Helical" evidence="6">
    <location>
        <begin position="263"/>
        <end position="283"/>
    </location>
</feature>
<dbReference type="RefSeq" id="WP_093282976.1">
    <property type="nucleotide sequence ID" value="NZ_FOFS01000003.1"/>
</dbReference>
<sequence length="390" mass="41669">MNTGLSFSYVLRNLMARKLTTILTASGMALVVFVFATVLMMAEGLRETLGGTGSYNNVVIIRAGSQTEVQSTLSFDQANLVATLPGLANDGDGQLRLTREVMVLVNMPRKDGKGLANVIVRGTTPVGMRMRPQAKVIAGRAFRPGSSEIMVGAALTRGKLGMALGDSLSFGMRQWTVVGVFDAGHSGFDSEVWGDSGQMLQAFRRNAYSSLVAGLRDAESYADFAAAVARQPQLKVDIKRELNFYADQSENLANFIGVLGKTITVVFSLGAIIGAMITMYASVANRTREIGTLRALGFRRGNIVMAFLQEAMLLGGVAGLAGLFAASFMQLVEISTTNVQTFSEVVFRLRLTLGIAAEVLMFSVLMGVLGGVLPAIRASRLEIVDALRSV</sequence>
<evidence type="ECO:0000313" key="9">
    <source>
        <dbReference type="EMBL" id="SEQ05705.1"/>
    </source>
</evidence>
<dbReference type="PANTHER" id="PTHR30572">
    <property type="entry name" value="MEMBRANE COMPONENT OF TRANSPORTER-RELATED"/>
    <property type="match status" value="1"/>
</dbReference>
<dbReference type="OrthoDB" id="241967at2"/>